<evidence type="ECO:0000259" key="3">
    <source>
        <dbReference type="Pfam" id="PF07593"/>
    </source>
</evidence>
<accession>A0A5C5W849</accession>
<feature type="domain" description="ASPIC/UnbV" evidence="3">
    <location>
        <begin position="454"/>
        <end position="525"/>
    </location>
</feature>
<keyword evidence="5" id="KW-1185">Reference proteome</keyword>
<protein>
    <submittedName>
        <fullName evidence="4">ASPIC and UnbV</fullName>
    </submittedName>
</protein>
<dbReference type="InterPro" id="IPR027039">
    <property type="entry name" value="Crtac1"/>
</dbReference>
<dbReference type="InterPro" id="IPR013517">
    <property type="entry name" value="FG-GAP"/>
</dbReference>
<dbReference type="OrthoDB" id="5287961at2"/>
<evidence type="ECO:0000256" key="1">
    <source>
        <dbReference type="ARBA" id="ARBA00022729"/>
    </source>
</evidence>
<dbReference type="RefSeq" id="WP_146573751.1">
    <property type="nucleotide sequence ID" value="NZ_SJPH01000003.1"/>
</dbReference>
<dbReference type="InterPro" id="IPR011519">
    <property type="entry name" value="UnbV_ASPIC"/>
</dbReference>
<evidence type="ECO:0000313" key="4">
    <source>
        <dbReference type="EMBL" id="TWT46890.1"/>
    </source>
</evidence>
<dbReference type="EMBL" id="SJPH01000003">
    <property type="protein sequence ID" value="TWT46890.1"/>
    <property type="molecule type" value="Genomic_DNA"/>
</dbReference>
<name>A0A5C5W849_9BACT</name>
<evidence type="ECO:0000256" key="2">
    <source>
        <dbReference type="SAM" id="SignalP"/>
    </source>
</evidence>
<evidence type="ECO:0000313" key="5">
    <source>
        <dbReference type="Proteomes" id="UP000318995"/>
    </source>
</evidence>
<reference evidence="4 5" key="1">
    <citation type="submission" date="2019-02" db="EMBL/GenBank/DDBJ databases">
        <title>Deep-cultivation of Planctomycetes and their phenomic and genomic characterization uncovers novel biology.</title>
        <authorList>
            <person name="Wiegand S."/>
            <person name="Jogler M."/>
            <person name="Boedeker C."/>
            <person name="Pinto D."/>
            <person name="Vollmers J."/>
            <person name="Rivas-Marin E."/>
            <person name="Kohn T."/>
            <person name="Peeters S.H."/>
            <person name="Heuer A."/>
            <person name="Rast P."/>
            <person name="Oberbeckmann S."/>
            <person name="Bunk B."/>
            <person name="Jeske O."/>
            <person name="Meyerdierks A."/>
            <person name="Storesund J.E."/>
            <person name="Kallscheuer N."/>
            <person name="Luecker S."/>
            <person name="Lage O.M."/>
            <person name="Pohl T."/>
            <person name="Merkel B.J."/>
            <person name="Hornburger P."/>
            <person name="Mueller R.-W."/>
            <person name="Bruemmer F."/>
            <person name="Labrenz M."/>
            <person name="Spormann A.M."/>
            <person name="Op Den Camp H."/>
            <person name="Overmann J."/>
            <person name="Amann R."/>
            <person name="Jetten M.S.M."/>
            <person name="Mascher T."/>
            <person name="Medema M.H."/>
            <person name="Devos D.P."/>
            <person name="Kaster A.-K."/>
            <person name="Ovreas L."/>
            <person name="Rohde M."/>
            <person name="Galperin M.Y."/>
            <person name="Jogler C."/>
        </authorList>
    </citation>
    <scope>NUCLEOTIDE SEQUENCE [LARGE SCALE GENOMIC DNA]</scope>
    <source>
        <strain evidence="4 5">Pla111</strain>
    </source>
</reference>
<dbReference type="Proteomes" id="UP000318995">
    <property type="component" value="Unassembled WGS sequence"/>
</dbReference>
<sequence precursor="true">MNGPPTATLRCGVAWIAALAVGVAGSTTARAVTFTNVTAAAGINHTQTLPALIQGLPSEAFFSGGVAAGDFDGDGHVDLVFTRLNDNDILYRNRGDGTFEARTSTAGFRFPTYTNGVVSGDVDNDGDLDLYMTTVGYTRNYLYLNDGTGHFTDAGTSHPTALASSTTRSGQGASFGDYDGDGYLDLVTGDWGNTVANSQSRLFRNLGATQPGGFQDVTVAAGINVYRGERTYRFAPRFVDLDRDGHADLTFAADFHTSQLFWNNGNGTFTDGTLAAGVGTDFNGMGSTFGDYDGDGDLDWFITNITNDPLYPGPFGGFNRLYRNDGGRQFTDVTLAAGVRDSRWSWGTTFFDYDNDGDADLSATNGYNGPGWANDQTYLWENTGGVFQHVSTASGITDTQQGRGLVHLDYDSDGDLDLLVVNHAATPILYRNDGGNANHYLRIETQGVESNRDGIGTWITVTPDLSAPHQQMVWEIDGGSSFVSQSERTAHFGLGQSADPVDLITIQWPSGIVQRLYDVAIDQTLPVIETAVALPGDYNDDGVVDVADYTVWRDHQGAPAGALRNDALNEPIGPAHYAQWAENYLAASSAAFSSPAAVPEPAAAVLLLLAASGHQPRRRG</sequence>
<dbReference type="SUPFAM" id="SSF69318">
    <property type="entry name" value="Integrin alpha N-terminal domain"/>
    <property type="match status" value="1"/>
</dbReference>
<dbReference type="Pfam" id="PF07593">
    <property type="entry name" value="UnbV_ASPIC"/>
    <property type="match status" value="1"/>
</dbReference>
<dbReference type="AlphaFoldDB" id="A0A5C5W849"/>
<organism evidence="4 5">
    <name type="scientific">Botrimarina hoheduenensis</name>
    <dbReference type="NCBI Taxonomy" id="2528000"/>
    <lineage>
        <taxon>Bacteria</taxon>
        <taxon>Pseudomonadati</taxon>
        <taxon>Planctomycetota</taxon>
        <taxon>Planctomycetia</taxon>
        <taxon>Pirellulales</taxon>
        <taxon>Lacipirellulaceae</taxon>
        <taxon>Botrimarina</taxon>
    </lineage>
</organism>
<proteinExistence type="predicted"/>
<dbReference type="PANTHER" id="PTHR16026:SF0">
    <property type="entry name" value="CARTILAGE ACIDIC PROTEIN 1"/>
    <property type="match status" value="1"/>
</dbReference>
<dbReference type="PANTHER" id="PTHR16026">
    <property type="entry name" value="CARTILAGE ACIDIC PROTEIN 1"/>
    <property type="match status" value="1"/>
</dbReference>
<dbReference type="Gene3D" id="2.130.10.130">
    <property type="entry name" value="Integrin alpha, N-terminal"/>
    <property type="match status" value="2"/>
</dbReference>
<keyword evidence="1 2" id="KW-0732">Signal</keyword>
<feature type="chain" id="PRO_5023102413" evidence="2">
    <location>
        <begin position="32"/>
        <end position="620"/>
    </location>
</feature>
<dbReference type="InterPro" id="IPR028994">
    <property type="entry name" value="Integrin_alpha_N"/>
</dbReference>
<gene>
    <name evidence="4" type="ORF">Pla111_19920</name>
</gene>
<feature type="signal peptide" evidence="2">
    <location>
        <begin position="1"/>
        <end position="31"/>
    </location>
</feature>
<comment type="caution">
    <text evidence="4">The sequence shown here is derived from an EMBL/GenBank/DDBJ whole genome shotgun (WGS) entry which is preliminary data.</text>
</comment>
<dbReference type="Pfam" id="PF13517">
    <property type="entry name" value="FG-GAP_3"/>
    <property type="match status" value="3"/>
</dbReference>